<feature type="transmembrane region" description="Helical" evidence="1">
    <location>
        <begin position="7"/>
        <end position="28"/>
    </location>
</feature>
<dbReference type="AlphaFoldDB" id="A0A7H9ELF4"/>
<accession>A0A7H9ELF4</accession>
<keyword evidence="1" id="KW-0472">Membrane</keyword>
<keyword evidence="1" id="KW-0812">Transmembrane</keyword>
<evidence type="ECO:0000313" key="3">
    <source>
        <dbReference type="Proteomes" id="UP000510886"/>
    </source>
</evidence>
<evidence type="ECO:0000313" key="2">
    <source>
        <dbReference type="EMBL" id="QLL78560.1"/>
    </source>
</evidence>
<dbReference type="Proteomes" id="UP000510886">
    <property type="component" value="Chromosome"/>
</dbReference>
<dbReference type="EMBL" id="CP047418">
    <property type="protein sequence ID" value="QLL78560.1"/>
    <property type="molecule type" value="Genomic_DNA"/>
</dbReference>
<protein>
    <submittedName>
        <fullName evidence="2">Uncharacterized protein</fullName>
    </submittedName>
</protein>
<dbReference type="KEGG" id="lsw:GTO87_08180"/>
<evidence type="ECO:0000256" key="1">
    <source>
        <dbReference type="SAM" id="Phobius"/>
    </source>
</evidence>
<gene>
    <name evidence="2" type="ORF">GTO87_08180</name>
</gene>
<keyword evidence="1" id="KW-1133">Transmembrane helix</keyword>
<dbReference type="RefSeq" id="WP_180848736.1">
    <property type="nucleotide sequence ID" value="NZ_CP047418.1"/>
</dbReference>
<sequence length="104" mass="12746">MRRYFRNLFLTGCGFLLPLMGLVIYVHHHNWFHFDARTQLLLFVGMFILLSGFLSCLFTPLWFLAAKLKAWFHDWRQRWQEKRALRRQLLQQRKAQLIQKPNKK</sequence>
<reference evidence="2 3" key="1">
    <citation type="submission" date="2020-01" db="EMBL/GenBank/DDBJ databases">
        <title>Complete and circular genome sequences of six lactobacillus isolates from horses.</title>
        <authorList>
            <person name="Hassan H.M."/>
        </authorList>
    </citation>
    <scope>NUCLEOTIDE SEQUENCE [LARGE SCALE GENOMIC DNA]</scope>
    <source>
        <strain evidence="2 3">1A</strain>
    </source>
</reference>
<feature type="transmembrane region" description="Helical" evidence="1">
    <location>
        <begin position="40"/>
        <end position="66"/>
    </location>
</feature>
<organism evidence="2 3">
    <name type="scientific">Ligilactobacillus saerimneri</name>
    <dbReference type="NCBI Taxonomy" id="228229"/>
    <lineage>
        <taxon>Bacteria</taxon>
        <taxon>Bacillati</taxon>
        <taxon>Bacillota</taxon>
        <taxon>Bacilli</taxon>
        <taxon>Lactobacillales</taxon>
        <taxon>Lactobacillaceae</taxon>
        <taxon>Ligilactobacillus</taxon>
    </lineage>
</organism>
<name>A0A7H9ELF4_9LACO</name>
<proteinExistence type="predicted"/>